<gene>
    <name evidence="2" type="ORF">CIK00_16655</name>
</gene>
<name>A0A2N4UNX1_9GAMM</name>
<evidence type="ECO:0000313" key="3">
    <source>
        <dbReference type="Proteomes" id="UP000234420"/>
    </source>
</evidence>
<sequence length="309" mass="34897">MLFKFILPIMLSLGAQNATADIYNLEGKENLIIISPHQDDALLTFGGYLQFLKNAGKLDSVRTEINVMIGLSNYSTNWHNVISEHRIMHIAQNRYSEDLTGLSELLGGWDKFRYKIQGLWDAPLRGYEGGVTAGGGSSGTFKDFRLEEIAEFNHAVEIIKPMLINDKSFVLVPIANGNHIDHFIMKEAVIKAAYALGDKAQATIIFGQDQPYTGANPSDENNEINALIKRLPPNSITKNYVSLAKDSNGETSKLRIYKKDYFTQYDEGYLTPLENNIEEILYIWKPETYKFVQSHADCRDDQIFCQLAQ</sequence>
<reference evidence="2 3" key="1">
    <citation type="journal article" date="2018" name="Syst. Appl. Microbiol.">
        <title>Photobacterium carnosum sp. nov., isolated from spoiled modified atmosphere packaged poultry meat.</title>
        <authorList>
            <person name="Hilgarth M."/>
            <person name="Fuertes S."/>
            <person name="Ehrmann M."/>
            <person name="Vogel R.F."/>
        </authorList>
    </citation>
    <scope>NUCLEOTIDE SEQUENCE [LARGE SCALE GENOMIC DNA]</scope>
    <source>
        <strain evidence="2 3">TMW 2.2021</strain>
    </source>
</reference>
<dbReference type="EMBL" id="NPIB01000025">
    <property type="protein sequence ID" value="PLC56705.1"/>
    <property type="molecule type" value="Genomic_DNA"/>
</dbReference>
<feature type="signal peptide" evidence="1">
    <location>
        <begin position="1"/>
        <end position="20"/>
    </location>
</feature>
<keyword evidence="1" id="KW-0732">Signal</keyword>
<dbReference type="SUPFAM" id="SSF102588">
    <property type="entry name" value="LmbE-like"/>
    <property type="match status" value="1"/>
</dbReference>
<organism evidence="2 3">
    <name type="scientific">Photobacterium carnosum</name>
    <dbReference type="NCBI Taxonomy" id="2023717"/>
    <lineage>
        <taxon>Bacteria</taxon>
        <taxon>Pseudomonadati</taxon>
        <taxon>Pseudomonadota</taxon>
        <taxon>Gammaproteobacteria</taxon>
        <taxon>Vibrionales</taxon>
        <taxon>Vibrionaceae</taxon>
        <taxon>Photobacterium</taxon>
    </lineage>
</organism>
<dbReference type="InterPro" id="IPR024078">
    <property type="entry name" value="LmbE-like_dom_sf"/>
</dbReference>
<proteinExistence type="predicted"/>
<evidence type="ECO:0000256" key="1">
    <source>
        <dbReference type="SAM" id="SignalP"/>
    </source>
</evidence>
<protein>
    <recommendedName>
        <fullName evidence="4">PIG-L family deacetylase</fullName>
    </recommendedName>
</protein>
<dbReference type="AlphaFoldDB" id="A0A2N4UNX1"/>
<keyword evidence="3" id="KW-1185">Reference proteome</keyword>
<feature type="chain" id="PRO_5014807674" description="PIG-L family deacetylase" evidence="1">
    <location>
        <begin position="21"/>
        <end position="309"/>
    </location>
</feature>
<dbReference type="Gene3D" id="3.40.50.10320">
    <property type="entry name" value="LmbE-like"/>
    <property type="match status" value="1"/>
</dbReference>
<dbReference type="Proteomes" id="UP000234420">
    <property type="component" value="Unassembled WGS sequence"/>
</dbReference>
<comment type="caution">
    <text evidence="2">The sequence shown here is derived from an EMBL/GenBank/DDBJ whole genome shotgun (WGS) entry which is preliminary data.</text>
</comment>
<evidence type="ECO:0008006" key="4">
    <source>
        <dbReference type="Google" id="ProtNLM"/>
    </source>
</evidence>
<evidence type="ECO:0000313" key="2">
    <source>
        <dbReference type="EMBL" id="PLC56705.1"/>
    </source>
</evidence>
<accession>A0A2N4UNX1</accession>